<organism evidence="1 2">
    <name type="scientific">Capronia coronata CBS 617.96</name>
    <dbReference type="NCBI Taxonomy" id="1182541"/>
    <lineage>
        <taxon>Eukaryota</taxon>
        <taxon>Fungi</taxon>
        <taxon>Dikarya</taxon>
        <taxon>Ascomycota</taxon>
        <taxon>Pezizomycotina</taxon>
        <taxon>Eurotiomycetes</taxon>
        <taxon>Chaetothyriomycetidae</taxon>
        <taxon>Chaetothyriales</taxon>
        <taxon>Herpotrichiellaceae</taxon>
        <taxon>Capronia</taxon>
    </lineage>
</organism>
<evidence type="ECO:0000313" key="1">
    <source>
        <dbReference type="EMBL" id="EXJ85833.1"/>
    </source>
</evidence>
<dbReference type="EMBL" id="AMWN01000005">
    <property type="protein sequence ID" value="EXJ85833.1"/>
    <property type="molecule type" value="Genomic_DNA"/>
</dbReference>
<dbReference type="STRING" id="1182541.W9Y058"/>
<gene>
    <name evidence="1" type="ORF">A1O1_06202</name>
</gene>
<keyword evidence="2" id="KW-1185">Reference proteome</keyword>
<sequence>MLESQRAWFVSEALVRRPSGCIVMLNLIWLCTQIVQDVGSEDRCFLAHPRWQALFEASARPSAVEWPSGFSLRAQLCDFLVQIPELITEVSNIVESLNTNAVVSVGLADRHQSALLRTSSIKKSVEGWYSTDLEPRRSLVTLQPDDEQPNSDHLAAYLASATQTEFPQPDLLIMIVHCVSNHLMVRLDTLLSSLISSSPYDIDRTGLCPCLATMLTRRDAAFQYWNVVKSISQVAAKPLEYGIRQLWANDTAGLDPFA</sequence>
<dbReference type="AlphaFoldDB" id="W9Y058"/>
<comment type="caution">
    <text evidence="1">The sequence shown here is derived from an EMBL/GenBank/DDBJ whole genome shotgun (WGS) entry which is preliminary data.</text>
</comment>
<dbReference type="GeneID" id="19161070"/>
<dbReference type="OrthoDB" id="5429770at2759"/>
<dbReference type="RefSeq" id="XP_007725271.1">
    <property type="nucleotide sequence ID" value="XM_007727081.1"/>
</dbReference>
<reference evidence="1 2" key="1">
    <citation type="submission" date="2013-03" db="EMBL/GenBank/DDBJ databases">
        <title>The Genome Sequence of Capronia coronata CBS 617.96.</title>
        <authorList>
            <consortium name="The Broad Institute Genomics Platform"/>
            <person name="Cuomo C."/>
            <person name="de Hoog S."/>
            <person name="Gorbushina A."/>
            <person name="Walker B."/>
            <person name="Young S.K."/>
            <person name="Zeng Q."/>
            <person name="Gargeya S."/>
            <person name="Fitzgerald M."/>
            <person name="Haas B."/>
            <person name="Abouelleil A."/>
            <person name="Allen A.W."/>
            <person name="Alvarado L."/>
            <person name="Arachchi H.M."/>
            <person name="Berlin A.M."/>
            <person name="Chapman S.B."/>
            <person name="Gainer-Dewar J."/>
            <person name="Goldberg J."/>
            <person name="Griggs A."/>
            <person name="Gujja S."/>
            <person name="Hansen M."/>
            <person name="Howarth C."/>
            <person name="Imamovic A."/>
            <person name="Ireland A."/>
            <person name="Larimer J."/>
            <person name="McCowan C."/>
            <person name="Murphy C."/>
            <person name="Pearson M."/>
            <person name="Poon T.W."/>
            <person name="Priest M."/>
            <person name="Roberts A."/>
            <person name="Saif S."/>
            <person name="Shea T."/>
            <person name="Sisk P."/>
            <person name="Sykes S."/>
            <person name="Wortman J."/>
            <person name="Nusbaum C."/>
            <person name="Birren B."/>
        </authorList>
    </citation>
    <scope>NUCLEOTIDE SEQUENCE [LARGE SCALE GENOMIC DNA]</scope>
    <source>
        <strain evidence="1 2">CBS 617.96</strain>
    </source>
</reference>
<proteinExistence type="predicted"/>
<protein>
    <submittedName>
        <fullName evidence="1">Uncharacterized protein</fullName>
    </submittedName>
</protein>
<dbReference type="Proteomes" id="UP000019484">
    <property type="component" value="Unassembled WGS sequence"/>
</dbReference>
<name>W9Y058_9EURO</name>
<dbReference type="HOGENOM" id="CLU_045868_0_0_1"/>
<accession>W9Y058</accession>
<evidence type="ECO:0000313" key="2">
    <source>
        <dbReference type="Proteomes" id="UP000019484"/>
    </source>
</evidence>